<dbReference type="PANTHER" id="PTHR42917:SF2">
    <property type="entry name" value="2,4-DIENOYL-COA REDUCTASE [(2E)-ENOYL-COA-PRODUCING]"/>
    <property type="match status" value="1"/>
</dbReference>
<evidence type="ECO:0000256" key="1">
    <source>
        <dbReference type="ARBA" id="ARBA00001917"/>
    </source>
</evidence>
<dbReference type="KEGG" id="rop:ROP_01140"/>
<dbReference type="InterPro" id="IPR051793">
    <property type="entry name" value="NADH:flavin_oxidoreductase"/>
</dbReference>
<dbReference type="GO" id="GO:0046872">
    <property type="term" value="F:metal ion binding"/>
    <property type="evidence" value="ECO:0007669"/>
    <property type="project" value="UniProtKB-KW"/>
</dbReference>
<dbReference type="InterPro" id="IPR023753">
    <property type="entry name" value="FAD/NAD-binding_dom"/>
</dbReference>
<keyword evidence="6" id="KW-0479">Metal-binding</keyword>
<evidence type="ECO:0000256" key="9">
    <source>
        <dbReference type="ARBA" id="ARBA00023014"/>
    </source>
</evidence>
<dbReference type="Gene3D" id="3.40.50.720">
    <property type="entry name" value="NAD(P)-binding Rossmann-like Domain"/>
    <property type="match status" value="1"/>
</dbReference>
<keyword evidence="4" id="KW-0285">Flavoprotein</keyword>
<dbReference type="Gene3D" id="3.20.20.70">
    <property type="entry name" value="Aldolase class I"/>
    <property type="match status" value="1"/>
</dbReference>
<gene>
    <name evidence="12" type="ordered locus">ROP_01140</name>
</gene>
<dbReference type="Pfam" id="PF00724">
    <property type="entry name" value="Oxidored_FMN"/>
    <property type="match status" value="1"/>
</dbReference>
<dbReference type="GO" id="GO:0010181">
    <property type="term" value="F:FMN binding"/>
    <property type="evidence" value="ECO:0007669"/>
    <property type="project" value="InterPro"/>
</dbReference>
<dbReference type="OrthoDB" id="3169239at2"/>
<dbReference type="GO" id="GO:0051536">
    <property type="term" value="F:iron-sulfur cluster binding"/>
    <property type="evidence" value="ECO:0007669"/>
    <property type="project" value="UniProtKB-KW"/>
</dbReference>
<evidence type="ECO:0000256" key="3">
    <source>
        <dbReference type="ARBA" id="ARBA00011048"/>
    </source>
</evidence>
<sequence>MTASASADRIAEETEEFPLLFSPLRIGPIDLPNRIVNAPHQTGFARDKGYSPQLIEYHRERARGGAALIMSQANSVVPGYLDMHNVSDEIIPQYREAVRAVGEFGAHYGVELYHPGSQGSYEGTGTDVYVGPSGVPSNYFHAGWRVPHALTEREILQIVDAFAAAARRCSDAGVSVIEIHLGHGNLIEQFISPRTNRRTDEWGGPLENRLRFAEHVLNAVRNAVGPNVAVGARMTATGLEPDDPGVMDSTEIIGTVGSWDLLDYVSLTMGRYSDALNTARNIPNMTFPPGLWQRYGRAIKSVLEVPTFMVGRINHPRIAEEMIESHSCDAVAMVRALIADPYLPQKSKTGKVEQIRPCVGAMNCLHRLDQGRGIRCIHNPAVGHEGELSEDVGSSPKPGTVLVVGAGPAGLEYARVAARRGHQVTVVEQSRIGGRALAVSKAPTRGELSSITEWLHEQCLELGVEFRIGTTASRESILDLSPDIVALATGSRLPENPFAGDSLPIIDAESVLSTPSFTGRIAVFDSFGDWHGISLTHVLAARGAKVEYISPTPYPGSSLEMTNWRIEYANLVAAGVEFHPVSEIVGVEPSAVRLRAGFSKTELRIEELDGLVWVAPPVAEDGLFHQLSDTNLRIDLIGDAYAPRGIEQSIFEARQAAAKI</sequence>
<dbReference type="Proteomes" id="UP000002212">
    <property type="component" value="Chromosome"/>
</dbReference>
<evidence type="ECO:0000256" key="5">
    <source>
        <dbReference type="ARBA" id="ARBA00022643"/>
    </source>
</evidence>
<dbReference type="AlphaFoldDB" id="C1ASB2"/>
<protein>
    <submittedName>
        <fullName evidence="12">Putative oxidoreductase</fullName>
    </submittedName>
</protein>
<keyword evidence="7" id="KW-0560">Oxidoreductase</keyword>
<keyword evidence="5" id="KW-0288">FMN</keyword>
<evidence type="ECO:0000259" key="10">
    <source>
        <dbReference type="Pfam" id="PF00724"/>
    </source>
</evidence>
<evidence type="ECO:0000256" key="8">
    <source>
        <dbReference type="ARBA" id="ARBA00023004"/>
    </source>
</evidence>
<dbReference type="Gene3D" id="3.50.50.60">
    <property type="entry name" value="FAD/NAD(P)-binding domain"/>
    <property type="match status" value="1"/>
</dbReference>
<dbReference type="PANTHER" id="PTHR42917">
    <property type="entry name" value="2,4-DIENOYL-COA REDUCTASE"/>
    <property type="match status" value="1"/>
</dbReference>
<dbReference type="PATRIC" id="fig|632772.20.peg.136"/>
<dbReference type="InterPro" id="IPR013785">
    <property type="entry name" value="Aldolase_TIM"/>
</dbReference>
<evidence type="ECO:0000256" key="4">
    <source>
        <dbReference type="ARBA" id="ARBA00022630"/>
    </source>
</evidence>
<comment type="cofactor">
    <cofactor evidence="1">
        <name>FMN</name>
        <dbReference type="ChEBI" id="CHEBI:58210"/>
    </cofactor>
</comment>
<dbReference type="GO" id="GO:0016491">
    <property type="term" value="F:oxidoreductase activity"/>
    <property type="evidence" value="ECO:0007669"/>
    <property type="project" value="UniProtKB-KW"/>
</dbReference>
<feature type="domain" description="NADH:flavin oxidoreductase/NADH oxidase N-terminal" evidence="10">
    <location>
        <begin position="20"/>
        <end position="351"/>
    </location>
</feature>
<proteinExistence type="inferred from homology"/>
<feature type="domain" description="FAD/NAD(P)-binding" evidence="11">
    <location>
        <begin position="395"/>
        <end position="473"/>
    </location>
</feature>
<organism evidence="12 13">
    <name type="scientific">Rhodococcus opacus (strain B4)</name>
    <dbReference type="NCBI Taxonomy" id="632772"/>
    <lineage>
        <taxon>Bacteria</taxon>
        <taxon>Bacillati</taxon>
        <taxon>Actinomycetota</taxon>
        <taxon>Actinomycetes</taxon>
        <taxon>Mycobacteriales</taxon>
        <taxon>Nocardiaceae</taxon>
        <taxon>Rhodococcus</taxon>
    </lineage>
</organism>
<keyword evidence="9" id="KW-0411">Iron-sulfur</keyword>
<evidence type="ECO:0000256" key="2">
    <source>
        <dbReference type="ARBA" id="ARBA00001966"/>
    </source>
</evidence>
<evidence type="ECO:0000256" key="6">
    <source>
        <dbReference type="ARBA" id="ARBA00022723"/>
    </source>
</evidence>
<reference evidence="12 13" key="1">
    <citation type="submission" date="2009-03" db="EMBL/GenBank/DDBJ databases">
        <title>Comparison of the complete genome sequences of Rhodococcus erythropolis PR4 and Rhodococcus opacus B4.</title>
        <authorList>
            <person name="Takarada H."/>
            <person name="Sekine M."/>
            <person name="Hosoyama A."/>
            <person name="Yamada R."/>
            <person name="Fujisawa T."/>
            <person name="Omata S."/>
            <person name="Shimizu A."/>
            <person name="Tsukatani N."/>
            <person name="Tanikawa S."/>
            <person name="Fujita N."/>
            <person name="Harayama S."/>
        </authorList>
    </citation>
    <scope>NUCLEOTIDE SEQUENCE [LARGE SCALE GENOMIC DNA]</scope>
    <source>
        <strain evidence="12 13">B4</strain>
    </source>
</reference>
<dbReference type="InterPro" id="IPR036188">
    <property type="entry name" value="FAD/NAD-bd_sf"/>
</dbReference>
<comment type="similarity">
    <text evidence="3">In the N-terminal section; belongs to the NADH:flavin oxidoreductase/NADH oxidase family.</text>
</comment>
<name>C1ASB2_RHOOB</name>
<evidence type="ECO:0000259" key="11">
    <source>
        <dbReference type="Pfam" id="PF07992"/>
    </source>
</evidence>
<dbReference type="Pfam" id="PF07992">
    <property type="entry name" value="Pyr_redox_2"/>
    <property type="match status" value="1"/>
</dbReference>
<evidence type="ECO:0000256" key="7">
    <source>
        <dbReference type="ARBA" id="ARBA00023002"/>
    </source>
</evidence>
<accession>C1ASB2</accession>
<dbReference type="SUPFAM" id="SSF51395">
    <property type="entry name" value="FMN-linked oxidoreductases"/>
    <property type="match status" value="1"/>
</dbReference>
<dbReference type="InterPro" id="IPR001155">
    <property type="entry name" value="OxRdtase_FMN_N"/>
</dbReference>
<evidence type="ECO:0000313" key="13">
    <source>
        <dbReference type="Proteomes" id="UP000002212"/>
    </source>
</evidence>
<evidence type="ECO:0000313" key="12">
    <source>
        <dbReference type="EMBL" id="BAH48361.1"/>
    </source>
</evidence>
<dbReference type="EMBL" id="AP011115">
    <property type="protein sequence ID" value="BAH48361.1"/>
    <property type="molecule type" value="Genomic_DNA"/>
</dbReference>
<dbReference type="STRING" id="632772.ROP_01140"/>
<keyword evidence="8" id="KW-0408">Iron</keyword>
<dbReference type="HOGENOM" id="CLU_012153_1_2_11"/>
<dbReference type="SUPFAM" id="SSF51905">
    <property type="entry name" value="FAD/NAD(P)-binding domain"/>
    <property type="match status" value="1"/>
</dbReference>
<comment type="cofactor">
    <cofactor evidence="2">
        <name>[4Fe-4S] cluster</name>
        <dbReference type="ChEBI" id="CHEBI:49883"/>
    </cofactor>
</comment>